<dbReference type="EMBL" id="PXOH01000034">
    <property type="protein sequence ID" value="PSF33050.1"/>
    <property type="molecule type" value="Genomic_DNA"/>
</dbReference>
<reference evidence="1 2" key="1">
    <citation type="submission" date="2018-03" db="EMBL/GenBank/DDBJ databases">
        <title>The ancient ancestry and fast evolution of plastids.</title>
        <authorList>
            <person name="Moore K.R."/>
            <person name="Magnabosco C."/>
            <person name="Momper L."/>
            <person name="Gold D.A."/>
            <person name="Bosak T."/>
            <person name="Fournier G.P."/>
        </authorList>
    </citation>
    <scope>NUCLEOTIDE SEQUENCE [LARGE SCALE GENOMIC DNA]</scope>
    <source>
        <strain evidence="1 2">CCALA 016</strain>
    </source>
</reference>
<dbReference type="Proteomes" id="UP000239001">
    <property type="component" value="Unassembled WGS sequence"/>
</dbReference>
<keyword evidence="2" id="KW-1185">Reference proteome</keyword>
<gene>
    <name evidence="1" type="ORF">C7H19_20850</name>
</gene>
<proteinExistence type="predicted"/>
<dbReference type="RefSeq" id="WP_106458848.1">
    <property type="nucleotide sequence ID" value="NZ_PXOH01000034.1"/>
</dbReference>
<dbReference type="AlphaFoldDB" id="A0A2T1LSW2"/>
<name>A0A2T1LSW2_9CHRO</name>
<accession>A0A2T1LSW2</accession>
<organism evidence="1 2">
    <name type="scientific">Aphanothece hegewaldii CCALA 016</name>
    <dbReference type="NCBI Taxonomy" id="2107694"/>
    <lineage>
        <taxon>Bacteria</taxon>
        <taxon>Bacillati</taxon>
        <taxon>Cyanobacteriota</taxon>
        <taxon>Cyanophyceae</taxon>
        <taxon>Oscillatoriophycideae</taxon>
        <taxon>Chroococcales</taxon>
        <taxon>Aphanothecaceae</taxon>
        <taxon>Aphanothece</taxon>
    </lineage>
</organism>
<reference evidence="1 2" key="2">
    <citation type="submission" date="2018-03" db="EMBL/GenBank/DDBJ databases">
        <authorList>
            <person name="Keele B.F."/>
        </authorList>
    </citation>
    <scope>NUCLEOTIDE SEQUENCE [LARGE SCALE GENOMIC DNA]</scope>
    <source>
        <strain evidence="1 2">CCALA 016</strain>
    </source>
</reference>
<comment type="caution">
    <text evidence="1">The sequence shown here is derived from an EMBL/GenBank/DDBJ whole genome shotgun (WGS) entry which is preliminary data.</text>
</comment>
<evidence type="ECO:0000313" key="2">
    <source>
        <dbReference type="Proteomes" id="UP000239001"/>
    </source>
</evidence>
<protein>
    <submittedName>
        <fullName evidence="1">Uncharacterized protein</fullName>
    </submittedName>
</protein>
<dbReference type="OrthoDB" id="26670at2"/>
<evidence type="ECO:0000313" key="1">
    <source>
        <dbReference type="EMBL" id="PSF33050.1"/>
    </source>
</evidence>
<sequence length="84" mass="9708">MQQITLRSRVGEDGILHLDIPVGMKETDLEVTVMVKYINQNDRSKNQLLQELKELFKETQALHLDNPLTEADIQAEIDAYRRGE</sequence>